<accession>A0A918H4D8</accession>
<reference evidence="3" key="1">
    <citation type="journal article" date="2014" name="Int. J. Syst. Evol. Microbiol.">
        <title>Complete genome sequence of Corynebacterium casei LMG S-19264T (=DSM 44701T), isolated from a smear-ripened cheese.</title>
        <authorList>
            <consortium name="US DOE Joint Genome Institute (JGI-PGF)"/>
            <person name="Walter F."/>
            <person name="Albersmeier A."/>
            <person name="Kalinowski J."/>
            <person name="Ruckert C."/>
        </authorList>
    </citation>
    <scope>NUCLEOTIDE SEQUENCE</scope>
    <source>
        <strain evidence="3">JCM 3172</strain>
    </source>
</reference>
<evidence type="ECO:0000256" key="1">
    <source>
        <dbReference type="ARBA" id="ARBA00005254"/>
    </source>
</evidence>
<dbReference type="InterPro" id="IPR051683">
    <property type="entry name" value="Enoyl-CoA_Hydratase/Isomerase"/>
</dbReference>
<gene>
    <name evidence="3" type="ORF">GCM10014713_32870</name>
</gene>
<sequence>MATAGSDFALTEARIGVAPAVISLTLLPKVDARAAARYYLTGERFDAAAPEPVPGIDPAEDVAALPFLHVSGSTGHAVKGDGRGGRPRSGQVPTGGI</sequence>
<reference evidence="3" key="2">
    <citation type="submission" date="2020-09" db="EMBL/GenBank/DDBJ databases">
        <authorList>
            <person name="Sun Q."/>
            <person name="Ohkuma M."/>
        </authorList>
    </citation>
    <scope>NUCLEOTIDE SEQUENCE</scope>
    <source>
        <strain evidence="3">JCM 3172</strain>
    </source>
</reference>
<feature type="region of interest" description="Disordered" evidence="2">
    <location>
        <begin position="74"/>
        <end position="97"/>
    </location>
</feature>
<dbReference type="PANTHER" id="PTHR42964:SF1">
    <property type="entry name" value="POLYKETIDE BIOSYNTHESIS ENOYL-COA HYDRATASE PKSH-RELATED"/>
    <property type="match status" value="1"/>
</dbReference>
<evidence type="ECO:0000313" key="4">
    <source>
        <dbReference type="Proteomes" id="UP000619486"/>
    </source>
</evidence>
<dbReference type="Proteomes" id="UP000619486">
    <property type="component" value="Unassembled WGS sequence"/>
</dbReference>
<dbReference type="AlphaFoldDB" id="A0A918H4D8"/>
<proteinExistence type="inferred from homology"/>
<dbReference type="PANTHER" id="PTHR42964">
    <property type="entry name" value="ENOYL-COA HYDRATASE"/>
    <property type="match status" value="1"/>
</dbReference>
<dbReference type="SUPFAM" id="SSF52096">
    <property type="entry name" value="ClpP/crotonase"/>
    <property type="match status" value="1"/>
</dbReference>
<evidence type="ECO:0000313" key="3">
    <source>
        <dbReference type="EMBL" id="GGT36573.1"/>
    </source>
</evidence>
<dbReference type="InterPro" id="IPR029045">
    <property type="entry name" value="ClpP/crotonase-like_dom_sf"/>
</dbReference>
<keyword evidence="4" id="KW-1185">Reference proteome</keyword>
<protein>
    <submittedName>
        <fullName evidence="3">Uncharacterized protein</fullName>
    </submittedName>
</protein>
<evidence type="ECO:0000256" key="2">
    <source>
        <dbReference type="SAM" id="MobiDB-lite"/>
    </source>
</evidence>
<dbReference type="Gene3D" id="3.90.226.10">
    <property type="entry name" value="2-enoyl-CoA Hydratase, Chain A, domain 1"/>
    <property type="match status" value="1"/>
</dbReference>
<comment type="similarity">
    <text evidence="1">Belongs to the enoyl-CoA hydratase/isomerase family.</text>
</comment>
<dbReference type="EMBL" id="BMQQ01000011">
    <property type="protein sequence ID" value="GGT36573.1"/>
    <property type="molecule type" value="Genomic_DNA"/>
</dbReference>
<name>A0A918H4D8_9ACTN</name>
<organism evidence="3 4">
    <name type="scientific">Streptomyces purpureus</name>
    <dbReference type="NCBI Taxonomy" id="1951"/>
    <lineage>
        <taxon>Bacteria</taxon>
        <taxon>Bacillati</taxon>
        <taxon>Actinomycetota</taxon>
        <taxon>Actinomycetes</taxon>
        <taxon>Kitasatosporales</taxon>
        <taxon>Streptomycetaceae</taxon>
        <taxon>Streptomyces</taxon>
    </lineage>
</organism>
<comment type="caution">
    <text evidence="3">The sequence shown here is derived from an EMBL/GenBank/DDBJ whole genome shotgun (WGS) entry which is preliminary data.</text>
</comment>